<evidence type="ECO:0000313" key="3">
    <source>
        <dbReference type="EMBL" id="JAG03448.1"/>
    </source>
</evidence>
<feature type="domain" description="SWIM-type" evidence="2">
    <location>
        <begin position="43"/>
        <end position="92"/>
    </location>
</feature>
<dbReference type="PROSITE" id="PS50966">
    <property type="entry name" value="ZF_SWIM"/>
    <property type="match status" value="1"/>
</dbReference>
<dbReference type="EMBL" id="GBHO01040156">
    <property type="protein sequence ID" value="JAG03448.1"/>
    <property type="molecule type" value="Transcribed_RNA"/>
</dbReference>
<feature type="non-terminal residue" evidence="3">
    <location>
        <position position="1"/>
    </location>
</feature>
<reference evidence="3" key="1">
    <citation type="journal article" date="2014" name="PLoS ONE">
        <title>Transcriptome-Based Identification of ABC Transporters in the Western Tarnished Plant Bug Lygus hesperus.</title>
        <authorList>
            <person name="Hull J.J."/>
            <person name="Chaney K."/>
            <person name="Geib S.M."/>
            <person name="Fabrick J.A."/>
            <person name="Brent C.S."/>
            <person name="Walsh D."/>
            <person name="Lavine L.C."/>
        </authorList>
    </citation>
    <scope>NUCLEOTIDE SEQUENCE</scope>
</reference>
<gene>
    <name evidence="3" type="primary">TMF1_0</name>
    <name evidence="3" type="ORF">CM83_99097</name>
</gene>
<evidence type="ECO:0000256" key="1">
    <source>
        <dbReference type="PROSITE-ProRule" id="PRU00325"/>
    </source>
</evidence>
<proteinExistence type="predicted"/>
<keyword evidence="1" id="KW-0479">Metal-binding</keyword>
<dbReference type="InterPro" id="IPR007527">
    <property type="entry name" value="Znf_SWIM"/>
</dbReference>
<dbReference type="GO" id="GO:0008270">
    <property type="term" value="F:zinc ion binding"/>
    <property type="evidence" value="ECO:0007669"/>
    <property type="project" value="UniProtKB-KW"/>
</dbReference>
<protein>
    <submittedName>
        <fullName evidence="3">TATA element modulatory factor</fullName>
    </submittedName>
</protein>
<keyword evidence="1" id="KW-0862">Zinc</keyword>
<dbReference type="AlphaFoldDB" id="A0A0A9WAB8"/>
<organism evidence="3">
    <name type="scientific">Lygus hesperus</name>
    <name type="common">Western plant bug</name>
    <dbReference type="NCBI Taxonomy" id="30085"/>
    <lineage>
        <taxon>Eukaryota</taxon>
        <taxon>Metazoa</taxon>
        <taxon>Ecdysozoa</taxon>
        <taxon>Arthropoda</taxon>
        <taxon>Hexapoda</taxon>
        <taxon>Insecta</taxon>
        <taxon>Pterygota</taxon>
        <taxon>Neoptera</taxon>
        <taxon>Paraneoptera</taxon>
        <taxon>Hemiptera</taxon>
        <taxon>Heteroptera</taxon>
        <taxon>Panheteroptera</taxon>
        <taxon>Cimicomorpha</taxon>
        <taxon>Miridae</taxon>
        <taxon>Mirini</taxon>
        <taxon>Lygus</taxon>
    </lineage>
</organism>
<reference evidence="3" key="2">
    <citation type="submission" date="2014-07" db="EMBL/GenBank/DDBJ databases">
        <authorList>
            <person name="Hull J."/>
        </authorList>
    </citation>
    <scope>NUCLEOTIDE SEQUENCE</scope>
</reference>
<keyword evidence="1" id="KW-0863">Zinc-finger</keyword>
<name>A0A0A9WAB8_LYGHE</name>
<accession>A0A0A9WAB8</accession>
<sequence>GKITSKLRDLRERHKTSLEMNGDKVVESGDKWSVASSDGKNMYTVSQVQESCSCKLYCSECDSCIHCYACKFLCSISFNMCKHIHLVLVKNQAHGMGNSQLTVEEEAGSNDDDRHLTSTLKLTEDQKRKKIC</sequence>
<evidence type="ECO:0000259" key="2">
    <source>
        <dbReference type="PROSITE" id="PS50966"/>
    </source>
</evidence>